<feature type="domain" description="Toprim" evidence="13">
    <location>
        <begin position="5"/>
        <end position="91"/>
    </location>
</feature>
<dbReference type="Pfam" id="PF01751">
    <property type="entry name" value="Toprim"/>
    <property type="match status" value="1"/>
</dbReference>
<dbReference type="InterPro" id="IPR006171">
    <property type="entry name" value="TOPRIM_dom"/>
</dbReference>
<comment type="similarity">
    <text evidence="11">Belongs to the ribonuclease M5 family.</text>
</comment>
<dbReference type="CDD" id="cd01027">
    <property type="entry name" value="TOPRIM_RNase_M5_like"/>
    <property type="match status" value="1"/>
</dbReference>
<name>A0A0B4S0J3_9FIRM</name>
<keyword evidence="10 11" id="KW-0694">RNA-binding</keyword>
<dbReference type="PANTHER" id="PTHR39156">
    <property type="entry name" value="RIBONUCLEASE M5"/>
    <property type="match status" value="1"/>
</dbReference>
<dbReference type="RefSeq" id="WP_041953699.1">
    <property type="nucleotide sequence ID" value="NZ_BHYQ01000003.1"/>
</dbReference>
<dbReference type="Pfam" id="PF13331">
    <property type="entry name" value="DUF4093"/>
    <property type="match status" value="1"/>
</dbReference>
<evidence type="ECO:0000256" key="2">
    <source>
        <dbReference type="ARBA" id="ARBA00022517"/>
    </source>
</evidence>
<dbReference type="GO" id="GO:0046872">
    <property type="term" value="F:metal ion binding"/>
    <property type="evidence" value="ECO:0007669"/>
    <property type="project" value="UniProtKB-KW"/>
</dbReference>
<dbReference type="STRING" id="33033.NW74_02660"/>
<dbReference type="KEGG" id="pmic:NW74_02660"/>
<dbReference type="Proteomes" id="UP000031386">
    <property type="component" value="Chromosome"/>
</dbReference>
<dbReference type="PROSITE" id="PS50880">
    <property type="entry name" value="TOPRIM"/>
    <property type="match status" value="1"/>
</dbReference>
<dbReference type="PANTHER" id="PTHR39156:SF1">
    <property type="entry name" value="RIBONUCLEASE M5"/>
    <property type="match status" value="1"/>
</dbReference>
<proteinExistence type="inferred from homology"/>
<dbReference type="NCBIfam" id="TIGR00334">
    <property type="entry name" value="5S_RNA_mat_M5"/>
    <property type="match status" value="1"/>
</dbReference>
<gene>
    <name evidence="11" type="primary">rnmV</name>
    <name evidence="14" type="ORF">NW74_02660</name>
</gene>
<dbReference type="EC" id="3.1.26.8" evidence="11 12"/>
<evidence type="ECO:0000256" key="8">
    <source>
        <dbReference type="ARBA" id="ARBA00022801"/>
    </source>
</evidence>
<evidence type="ECO:0000313" key="14">
    <source>
        <dbReference type="EMBL" id="AIZ36313.1"/>
    </source>
</evidence>
<dbReference type="SMART" id="SM00493">
    <property type="entry name" value="TOPRIM"/>
    <property type="match status" value="1"/>
</dbReference>
<dbReference type="GO" id="GO:0006364">
    <property type="term" value="P:rRNA processing"/>
    <property type="evidence" value="ECO:0007669"/>
    <property type="project" value="UniProtKB-UniRule"/>
</dbReference>
<evidence type="ECO:0000259" key="13">
    <source>
        <dbReference type="PROSITE" id="PS50880"/>
    </source>
</evidence>
<keyword evidence="2 11" id="KW-0690">Ribosome biogenesis</keyword>
<comment type="catalytic activity">
    <reaction evidence="11">
        <text>Endonucleolytic cleavage of RNA, removing 21 and 42 nucleotides, respectively, from the 5'- and 3'-termini of a 5S-rRNA precursor.</text>
        <dbReference type="EC" id="3.1.26.8"/>
    </reaction>
</comment>
<dbReference type="GO" id="GO:0043822">
    <property type="term" value="F:ribonuclease M5 activity"/>
    <property type="evidence" value="ECO:0007669"/>
    <property type="project" value="UniProtKB-UniRule"/>
</dbReference>
<evidence type="ECO:0000256" key="6">
    <source>
        <dbReference type="ARBA" id="ARBA00022730"/>
    </source>
</evidence>
<dbReference type="AlphaFoldDB" id="A0A0B4S0J3"/>
<dbReference type="InterPro" id="IPR004466">
    <property type="entry name" value="RNase_M5"/>
</dbReference>
<evidence type="ECO:0000256" key="1">
    <source>
        <dbReference type="ARBA" id="ARBA00022490"/>
    </source>
</evidence>
<keyword evidence="6 11" id="KW-0699">rRNA-binding</keyword>
<evidence type="ECO:0000256" key="5">
    <source>
        <dbReference type="ARBA" id="ARBA00022723"/>
    </source>
</evidence>
<evidence type="ECO:0000256" key="10">
    <source>
        <dbReference type="ARBA" id="ARBA00022884"/>
    </source>
</evidence>
<comment type="subcellular location">
    <subcellularLocation>
        <location evidence="11">Cytoplasm</location>
    </subcellularLocation>
</comment>
<dbReference type="Gene3D" id="3.40.1360.10">
    <property type="match status" value="1"/>
</dbReference>
<dbReference type="EMBL" id="CP009761">
    <property type="protein sequence ID" value="AIZ36313.1"/>
    <property type="molecule type" value="Genomic_DNA"/>
</dbReference>
<comment type="function">
    <text evidence="11">Required for correct processing of both the 5' and 3' ends of 5S rRNA precursor. Cleaves both sides of a double-stranded region yielding mature 5S rRNA in one step.</text>
</comment>
<keyword evidence="7 11" id="KW-0255">Endonuclease</keyword>
<keyword evidence="5" id="KW-0479">Metal-binding</keyword>
<keyword evidence="8 11" id="KW-0378">Hydrolase</keyword>
<dbReference type="GO" id="GO:0019843">
    <property type="term" value="F:rRNA binding"/>
    <property type="evidence" value="ECO:0007669"/>
    <property type="project" value="UniProtKB-KW"/>
</dbReference>
<dbReference type="OrthoDB" id="9791329at2"/>
<dbReference type="InterPro" id="IPR025156">
    <property type="entry name" value="RNase_M5_C"/>
</dbReference>
<keyword evidence="3 11" id="KW-0698">rRNA processing</keyword>
<evidence type="ECO:0000256" key="4">
    <source>
        <dbReference type="ARBA" id="ARBA00022722"/>
    </source>
</evidence>
<keyword evidence="4 11" id="KW-0540">Nuclease</keyword>
<protein>
    <recommendedName>
        <fullName evidence="11 12">Ribonuclease M5</fullName>
        <ecNumber evidence="11 12">3.1.26.8</ecNumber>
    </recommendedName>
    <alternativeName>
        <fullName evidence="11">RNase M5</fullName>
    </alternativeName>
    <alternativeName>
        <fullName evidence="11">Ribosomal RNA terminal maturase M5</fullName>
    </alternativeName>
</protein>
<keyword evidence="15" id="KW-1185">Reference proteome</keyword>
<dbReference type="FunFam" id="3.40.1360.10:FF:000006">
    <property type="entry name" value="Ribonuclease M5"/>
    <property type="match status" value="1"/>
</dbReference>
<evidence type="ECO:0000256" key="9">
    <source>
        <dbReference type="ARBA" id="ARBA00022842"/>
    </source>
</evidence>
<evidence type="ECO:0000256" key="3">
    <source>
        <dbReference type="ARBA" id="ARBA00022552"/>
    </source>
</evidence>
<organism evidence="14 15">
    <name type="scientific">Parvimonas micra</name>
    <dbReference type="NCBI Taxonomy" id="33033"/>
    <lineage>
        <taxon>Bacteria</taxon>
        <taxon>Bacillati</taxon>
        <taxon>Bacillota</taxon>
        <taxon>Tissierellia</taxon>
        <taxon>Tissierellales</taxon>
        <taxon>Peptoniphilaceae</taxon>
        <taxon>Parvimonas</taxon>
    </lineage>
</organism>
<keyword evidence="1 11" id="KW-0963">Cytoplasm</keyword>
<evidence type="ECO:0000313" key="15">
    <source>
        <dbReference type="Proteomes" id="UP000031386"/>
    </source>
</evidence>
<evidence type="ECO:0000256" key="7">
    <source>
        <dbReference type="ARBA" id="ARBA00022759"/>
    </source>
</evidence>
<dbReference type="HAMAP" id="MF_01469">
    <property type="entry name" value="RNase_M5"/>
    <property type="match status" value="1"/>
</dbReference>
<evidence type="ECO:0000256" key="11">
    <source>
        <dbReference type="HAMAP-Rule" id="MF_01469"/>
    </source>
</evidence>
<keyword evidence="9" id="KW-0460">Magnesium</keyword>
<dbReference type="SUPFAM" id="SSF110455">
    <property type="entry name" value="Toprim domain"/>
    <property type="match status" value="1"/>
</dbReference>
<accession>A0A0B4S0J3</accession>
<reference evidence="14 15" key="1">
    <citation type="submission" date="2014-10" db="EMBL/GenBank/DDBJ databases">
        <title>Complete genome sequence of Parvimonas micra KCOM 1535 (= ChDC B708).</title>
        <authorList>
            <person name="Kook J.-K."/>
            <person name="Park S.-N."/>
            <person name="Lim Y.K."/>
            <person name="Roh H."/>
        </authorList>
    </citation>
    <scope>NUCLEOTIDE SEQUENCE [LARGE SCALE GENOMIC DNA]</scope>
    <source>
        <strain evidence="15">KCOM 1535 / ChDC B708</strain>
    </source>
</reference>
<sequence length="183" mass="20342">MKKIKEIIVVEGKDDISKVKSAFDCDVIATNGTHFSKNLLKKLKEANEKCGIIVFTDPDYAGEKIRKNINRVVPNCKNAFLSRSLALKGDNVGVENAKVEDIIEAIENAKVTVLERKDEINLSLLTSLGISGMGNSKELREKLCDYFKIGYCNSKQFINRLNSFGITESELVLAVEKILGEEV</sequence>
<dbReference type="GO" id="GO:0005737">
    <property type="term" value="C:cytoplasm"/>
    <property type="evidence" value="ECO:0007669"/>
    <property type="project" value="UniProtKB-SubCell"/>
</dbReference>
<dbReference type="InterPro" id="IPR034141">
    <property type="entry name" value="TOPRIM_RNase_M5-like"/>
</dbReference>
<evidence type="ECO:0000256" key="12">
    <source>
        <dbReference type="NCBIfam" id="TIGR00334"/>
    </source>
</evidence>